<organism evidence="1">
    <name type="scientific">termite gut metagenome</name>
    <dbReference type="NCBI Taxonomy" id="433724"/>
    <lineage>
        <taxon>unclassified sequences</taxon>
        <taxon>metagenomes</taxon>
        <taxon>organismal metagenomes</taxon>
    </lineage>
</organism>
<accession>A0A5J4RTG0</accession>
<dbReference type="PANTHER" id="PTHR11803">
    <property type="entry name" value="2-IMINOBUTANOATE/2-IMINOPROPANOATE DEAMINASE RIDA"/>
    <property type="match status" value="1"/>
</dbReference>
<dbReference type="SUPFAM" id="SSF55298">
    <property type="entry name" value="YjgF-like"/>
    <property type="match status" value="1"/>
</dbReference>
<gene>
    <name evidence="1" type="ORF">EZS27_015006</name>
</gene>
<protein>
    <submittedName>
        <fullName evidence="1">Putative aminoacrylate peracid reductase RutC</fullName>
        <ecNumber evidence="1">1.-.-.-</ecNumber>
    </submittedName>
</protein>
<dbReference type="EC" id="1.-.-.-" evidence="1"/>
<dbReference type="Pfam" id="PF01042">
    <property type="entry name" value="Ribonuc_L-PSP"/>
    <property type="match status" value="1"/>
</dbReference>
<reference evidence="1" key="1">
    <citation type="submission" date="2019-03" db="EMBL/GenBank/DDBJ databases">
        <title>Single cell metagenomics reveals metabolic interactions within the superorganism composed of flagellate Streblomastix strix and complex community of Bacteroidetes bacteria on its surface.</title>
        <authorList>
            <person name="Treitli S.C."/>
            <person name="Kolisko M."/>
            <person name="Husnik F."/>
            <person name="Keeling P."/>
            <person name="Hampl V."/>
        </authorList>
    </citation>
    <scope>NUCLEOTIDE SEQUENCE</scope>
    <source>
        <strain evidence="1">STM</strain>
    </source>
</reference>
<dbReference type="InterPro" id="IPR035959">
    <property type="entry name" value="RutC-like_sf"/>
</dbReference>
<proteinExistence type="predicted"/>
<dbReference type="PANTHER" id="PTHR11803:SF39">
    <property type="entry name" value="2-IMINOBUTANOATE_2-IMINOPROPANOATE DEAMINASE"/>
    <property type="match status" value="1"/>
</dbReference>
<keyword evidence="1" id="KW-0560">Oxidoreductase</keyword>
<dbReference type="EMBL" id="SNRY01000752">
    <property type="protein sequence ID" value="KAA6336868.1"/>
    <property type="molecule type" value="Genomic_DNA"/>
</dbReference>
<dbReference type="GO" id="GO:0005829">
    <property type="term" value="C:cytosol"/>
    <property type="evidence" value="ECO:0007669"/>
    <property type="project" value="TreeGrafter"/>
</dbReference>
<evidence type="ECO:0000313" key="1">
    <source>
        <dbReference type="EMBL" id="KAA6336868.1"/>
    </source>
</evidence>
<sequence length="389" mass="44383">MILCEQTPKTYKAYDFSLFGVRIEVACFHPHGKLAEYHAMLHVSGSSAYEIQLTNLHHAYRELLAKEFPAGTIPVLKHYFLSDAANQITTLKKELETFSPCAVSVVQQSLLDESKVALWVYFMSDVTVSQEELFTVSHNGYRHHWLAGEGIPVGDSESQTRELLENYEKRLGNVCGKIADHCIRTWFFVQNIDVNYDGVVKARRENFAEQGLTKQTHYIASTGIEGRDADPAIQVLMDAYAVSGLTKQQIKYLYALTYLNPTYEYGVTFERGVSVEYGDRKHLYISGTASIDHKGMVMYEGDVVAQTRRVWENVEKLLEEGGAAFCDVMQMIVYLRDVSDYSVVKQLFEERFPEIPKQYVRASVCRPSWLIEMECMAVKANHNNRFSNL</sequence>
<dbReference type="CDD" id="cd06153">
    <property type="entry name" value="YjgF_YER057c_UK114_like_5"/>
    <property type="match status" value="1"/>
</dbReference>
<dbReference type="GO" id="GO:0019239">
    <property type="term" value="F:deaminase activity"/>
    <property type="evidence" value="ECO:0007669"/>
    <property type="project" value="TreeGrafter"/>
</dbReference>
<dbReference type="GO" id="GO:0016491">
    <property type="term" value="F:oxidoreductase activity"/>
    <property type="evidence" value="ECO:0007669"/>
    <property type="project" value="UniProtKB-KW"/>
</dbReference>
<name>A0A5J4RTG0_9ZZZZ</name>
<dbReference type="CDD" id="cd00448">
    <property type="entry name" value="YjgF_YER057c_UK114_family"/>
    <property type="match status" value="1"/>
</dbReference>
<dbReference type="InterPro" id="IPR006175">
    <property type="entry name" value="YjgF/YER057c/UK114"/>
</dbReference>
<comment type="caution">
    <text evidence="1">The sequence shown here is derived from an EMBL/GenBank/DDBJ whole genome shotgun (WGS) entry which is preliminary data.</text>
</comment>
<dbReference type="AlphaFoldDB" id="A0A5J4RTG0"/>
<dbReference type="Gene3D" id="3.30.1330.40">
    <property type="entry name" value="RutC-like"/>
    <property type="match status" value="2"/>
</dbReference>